<keyword evidence="3" id="KW-1185">Reference proteome</keyword>
<proteinExistence type="predicted"/>
<evidence type="ECO:0000313" key="2">
    <source>
        <dbReference type="EMBL" id="KAL0104431.1"/>
    </source>
</evidence>
<dbReference type="Proteomes" id="UP001430953">
    <property type="component" value="Unassembled WGS sequence"/>
</dbReference>
<reference evidence="2 3" key="1">
    <citation type="submission" date="2023-03" db="EMBL/GenBank/DDBJ databases">
        <title>High recombination rates correlate with genetic variation in Cardiocondyla obscurior ants.</title>
        <authorList>
            <person name="Errbii M."/>
        </authorList>
    </citation>
    <scope>NUCLEOTIDE SEQUENCE [LARGE SCALE GENOMIC DNA]</scope>
    <source>
        <strain evidence="2">Alpha-2009</strain>
        <tissue evidence="2">Whole body</tissue>
    </source>
</reference>
<comment type="caution">
    <text evidence="2">The sequence shown here is derived from an EMBL/GenBank/DDBJ whole genome shotgun (WGS) entry which is preliminary data.</text>
</comment>
<feature type="compositionally biased region" description="Basic and acidic residues" evidence="1">
    <location>
        <begin position="11"/>
        <end position="21"/>
    </location>
</feature>
<accession>A0AAW2EQC4</accession>
<feature type="region of interest" description="Disordered" evidence="1">
    <location>
        <begin position="1"/>
        <end position="40"/>
    </location>
</feature>
<evidence type="ECO:0000256" key="1">
    <source>
        <dbReference type="SAM" id="MobiDB-lite"/>
    </source>
</evidence>
<evidence type="ECO:0000313" key="3">
    <source>
        <dbReference type="Proteomes" id="UP001430953"/>
    </source>
</evidence>
<dbReference type="AlphaFoldDB" id="A0AAW2EQC4"/>
<dbReference type="EMBL" id="JADYXP020000020">
    <property type="protein sequence ID" value="KAL0104431.1"/>
    <property type="molecule type" value="Genomic_DNA"/>
</dbReference>
<name>A0AAW2EQC4_9HYME</name>
<protein>
    <submittedName>
        <fullName evidence="2">Uncharacterized protein</fullName>
    </submittedName>
</protein>
<gene>
    <name evidence="2" type="ORF">PUN28_017278</name>
</gene>
<sequence>MIRDGSLTDFLGRERGGERVRTPSPSSPTKMLRRRLRVSSPPPLTCAVPTITRSLLALRGLNYFAGFRPRSSLLAETPTPC</sequence>
<organism evidence="2 3">
    <name type="scientific">Cardiocondyla obscurior</name>
    <dbReference type="NCBI Taxonomy" id="286306"/>
    <lineage>
        <taxon>Eukaryota</taxon>
        <taxon>Metazoa</taxon>
        <taxon>Ecdysozoa</taxon>
        <taxon>Arthropoda</taxon>
        <taxon>Hexapoda</taxon>
        <taxon>Insecta</taxon>
        <taxon>Pterygota</taxon>
        <taxon>Neoptera</taxon>
        <taxon>Endopterygota</taxon>
        <taxon>Hymenoptera</taxon>
        <taxon>Apocrita</taxon>
        <taxon>Aculeata</taxon>
        <taxon>Formicoidea</taxon>
        <taxon>Formicidae</taxon>
        <taxon>Myrmicinae</taxon>
        <taxon>Cardiocondyla</taxon>
    </lineage>
</organism>